<evidence type="ECO:0000313" key="2">
    <source>
        <dbReference type="Proteomes" id="UP000293391"/>
    </source>
</evidence>
<dbReference type="EMBL" id="CP078045">
    <property type="protein sequence ID" value="QXR06190.1"/>
    <property type="molecule type" value="Genomic_DNA"/>
</dbReference>
<reference evidence="1" key="2">
    <citation type="journal article" date="2019" name="Nat. Commun.">
        <title>Spatiotemporal dynamics of multidrug resistant bacteria on intensive care unit surfaces.</title>
        <authorList>
            <person name="D'Souza A.W."/>
            <person name="Potter R.F."/>
            <person name="Wallace M."/>
            <person name="Shupe A."/>
            <person name="Patel S."/>
            <person name="Sun X."/>
            <person name="Gul D."/>
            <person name="Kwon J.H."/>
            <person name="Andleeb S."/>
            <person name="Burnham C.D."/>
            <person name="Dantas G."/>
        </authorList>
    </citation>
    <scope>NUCLEOTIDE SEQUENCE</scope>
    <source>
        <strain evidence="1">AL_065</strain>
    </source>
</reference>
<dbReference type="RefSeq" id="WP_129717998.1">
    <property type="nucleotide sequence ID" value="NZ_CP078045.1"/>
</dbReference>
<proteinExistence type="predicted"/>
<sequence>MISKNYQEFIKEQKQYFLENIQPTFKNTWDESLWVGGAVGSGWLLSRSGKTYLNFGVIKRIKGINDIEINEAFQYFMKSVIVLSYRQSNKSASPQKLYAEMLVLKRWYSALVQRTQNHHACSLTTEILNIAFDCLFENSSKTNLPDHAGSFMRIQNMINHYGFTESQLEFVHDLKYLNKQNRTPNAKKTKALIDQLELDEDDLERALLHKPICKGFFSDIISK</sequence>
<name>A0AAJ4TSB7_ACILW</name>
<gene>
    <name evidence="1" type="ORF">EVX74_008550</name>
</gene>
<reference evidence="1" key="1">
    <citation type="submission" date="2018-10" db="EMBL/GenBank/DDBJ databases">
        <authorList>
            <person name="D'Souza A.W."/>
            <person name="Potter R.F."/>
            <person name="Wallace M."/>
            <person name="Shupe A."/>
            <person name="Patel S."/>
            <person name="Sun S."/>
            <person name="Gul D."/>
            <person name="Kwon J.H."/>
            <person name="Andleeb S."/>
            <person name="Burnham C.-A.D."/>
            <person name="Dantas G."/>
        </authorList>
    </citation>
    <scope>NUCLEOTIDE SEQUENCE</scope>
    <source>
        <strain evidence="1">AL_065</strain>
    </source>
</reference>
<accession>A0AAJ4TSB7</accession>
<dbReference type="AlphaFoldDB" id="A0AAJ4TSB7"/>
<organism evidence="1 2">
    <name type="scientific">Acinetobacter lwoffii</name>
    <dbReference type="NCBI Taxonomy" id="28090"/>
    <lineage>
        <taxon>Bacteria</taxon>
        <taxon>Pseudomonadati</taxon>
        <taxon>Pseudomonadota</taxon>
        <taxon>Gammaproteobacteria</taxon>
        <taxon>Moraxellales</taxon>
        <taxon>Moraxellaceae</taxon>
        <taxon>Acinetobacter</taxon>
    </lineage>
</organism>
<protein>
    <submittedName>
        <fullName evidence="1">Uncharacterized protein</fullName>
    </submittedName>
</protein>
<dbReference type="Proteomes" id="UP000293391">
    <property type="component" value="Chromosome"/>
</dbReference>
<evidence type="ECO:0000313" key="1">
    <source>
        <dbReference type="EMBL" id="QXR06190.1"/>
    </source>
</evidence>
<reference evidence="1" key="3">
    <citation type="submission" date="2021-06" db="EMBL/GenBank/DDBJ databases">
        <authorList>
            <person name="Diorio-Toth L."/>
        </authorList>
    </citation>
    <scope>NUCLEOTIDE SEQUENCE</scope>
    <source>
        <strain evidence="1">AL_065</strain>
    </source>
</reference>